<dbReference type="PROSITE" id="PS50893">
    <property type="entry name" value="ABC_TRANSPORTER_2"/>
    <property type="match status" value="1"/>
</dbReference>
<evidence type="ECO:0000259" key="9">
    <source>
        <dbReference type="PROSITE" id="PS50929"/>
    </source>
</evidence>
<dbReference type="Pfam" id="PF00664">
    <property type="entry name" value="ABC_membrane"/>
    <property type="match status" value="1"/>
</dbReference>
<dbReference type="Gene3D" id="3.40.50.300">
    <property type="entry name" value="P-loop containing nucleotide triphosphate hydrolases"/>
    <property type="match status" value="1"/>
</dbReference>
<evidence type="ECO:0000256" key="4">
    <source>
        <dbReference type="ARBA" id="ARBA00022840"/>
    </source>
</evidence>
<evidence type="ECO:0000259" key="8">
    <source>
        <dbReference type="PROSITE" id="PS50893"/>
    </source>
</evidence>
<keyword evidence="3" id="KW-0547">Nucleotide-binding</keyword>
<evidence type="ECO:0000256" key="1">
    <source>
        <dbReference type="ARBA" id="ARBA00004141"/>
    </source>
</evidence>
<dbReference type="InterPro" id="IPR003593">
    <property type="entry name" value="AAA+_ATPase"/>
</dbReference>
<dbReference type="GO" id="GO:0016020">
    <property type="term" value="C:membrane"/>
    <property type="evidence" value="ECO:0007669"/>
    <property type="project" value="UniProtKB-SubCell"/>
</dbReference>
<keyword evidence="2 7" id="KW-0812">Transmembrane</keyword>
<evidence type="ECO:0000256" key="2">
    <source>
        <dbReference type="ARBA" id="ARBA00022692"/>
    </source>
</evidence>
<feature type="transmembrane region" description="Helical" evidence="7">
    <location>
        <begin position="162"/>
        <end position="181"/>
    </location>
</feature>
<accession>A0A6C0KZ94</accession>
<dbReference type="CDD" id="cd03228">
    <property type="entry name" value="ABCC_MRP_Like"/>
    <property type="match status" value="1"/>
</dbReference>
<feature type="transmembrane region" description="Helical" evidence="7">
    <location>
        <begin position="21"/>
        <end position="39"/>
    </location>
</feature>
<dbReference type="GO" id="GO:0140359">
    <property type="term" value="F:ABC-type transporter activity"/>
    <property type="evidence" value="ECO:0007669"/>
    <property type="project" value="InterPro"/>
</dbReference>
<feature type="domain" description="ABC transmembrane type-1" evidence="9">
    <location>
        <begin position="38"/>
        <end position="305"/>
    </location>
</feature>
<dbReference type="InterPro" id="IPR036640">
    <property type="entry name" value="ABC1_TM_sf"/>
</dbReference>
<proteinExistence type="predicted"/>
<dbReference type="InterPro" id="IPR039421">
    <property type="entry name" value="Type_1_exporter"/>
</dbReference>
<dbReference type="PANTHER" id="PTHR24221:SF503">
    <property type="entry name" value="MITOCHONDRIAL POTASSIUM CHANNEL ATP-BINDING SUBUNIT"/>
    <property type="match status" value="1"/>
</dbReference>
<dbReference type="SMART" id="SM00382">
    <property type="entry name" value="AAA"/>
    <property type="match status" value="1"/>
</dbReference>
<dbReference type="AlphaFoldDB" id="A0A6C0KZ94"/>
<keyword evidence="4" id="KW-0067">ATP-binding</keyword>
<dbReference type="Pfam" id="PF00005">
    <property type="entry name" value="ABC_tran"/>
    <property type="match status" value="1"/>
</dbReference>
<dbReference type="InterPro" id="IPR027417">
    <property type="entry name" value="P-loop_NTPase"/>
</dbReference>
<sequence length="562" mass="64779">MAIEKLDINQYFYEYMLQNKFTFLVCALLLFTYPLQKVVLPKYYGKVISNLQDGSNKKFMESAKMLLIIYASIQLLHSVYQKIQGALVPKFSEFSINKIFSSLLKNDNEDFENMKVGEILAKISKLPHLIYRYLDILKSVVFSQLIVFATCVFHYSQVSFQIFLAFILVALGILLLQFVTYKTTMGVETKREQEQDKIYQHLQDVLNNLISVIVCKSEEHEKDKLSTIFASFTKIFNKVLNINFIMRVIFSFFNIFSFCLLNYILYKEYLNKSITKEHFISSFIITYSVLQLFNDGAHSVRMLVDMTSQITDMEHFFNNQIFQKKHKSHENDTFLNGDIVFKNVNHTYNKDGGEHVALKNVNLVIKKNENIALTGHIGCGKSTLIKSLLKLSVPNSGTITIGGVNIENIAKNELYSHVFYIPQKPKLLNRTLYENITYGLEIKDKKEITEKINNIMEFMKLDENTKTTFHGKMNESIGLEGSKLSGGQRQIVWIIRALLRDPSIIIMDEPTSSLDKTNKQKIYNIIEEIGVQKTIIVISHDDVSMGFKKVNMKEGRVSHSSI</sequence>
<name>A0A6C0KZ94_9ZZZZ</name>
<dbReference type="PROSITE" id="PS50929">
    <property type="entry name" value="ABC_TM1F"/>
    <property type="match status" value="1"/>
</dbReference>
<evidence type="ECO:0000256" key="6">
    <source>
        <dbReference type="ARBA" id="ARBA00023136"/>
    </source>
</evidence>
<evidence type="ECO:0000313" key="10">
    <source>
        <dbReference type="EMBL" id="QHU22593.1"/>
    </source>
</evidence>
<evidence type="ECO:0000256" key="3">
    <source>
        <dbReference type="ARBA" id="ARBA00022741"/>
    </source>
</evidence>
<dbReference type="GO" id="GO:0005524">
    <property type="term" value="F:ATP binding"/>
    <property type="evidence" value="ECO:0007669"/>
    <property type="project" value="UniProtKB-KW"/>
</dbReference>
<comment type="subcellular location">
    <subcellularLocation>
        <location evidence="1">Membrane</location>
        <topology evidence="1">Multi-pass membrane protein</topology>
    </subcellularLocation>
</comment>
<dbReference type="Gene3D" id="1.20.1560.10">
    <property type="entry name" value="ABC transporter type 1, transmembrane domain"/>
    <property type="match status" value="1"/>
</dbReference>
<dbReference type="SUPFAM" id="SSF52540">
    <property type="entry name" value="P-loop containing nucleoside triphosphate hydrolases"/>
    <property type="match status" value="1"/>
</dbReference>
<organism evidence="10">
    <name type="scientific">viral metagenome</name>
    <dbReference type="NCBI Taxonomy" id="1070528"/>
    <lineage>
        <taxon>unclassified sequences</taxon>
        <taxon>metagenomes</taxon>
        <taxon>organismal metagenomes</taxon>
    </lineage>
</organism>
<dbReference type="InterPro" id="IPR003439">
    <property type="entry name" value="ABC_transporter-like_ATP-bd"/>
</dbReference>
<dbReference type="EMBL" id="MN741012">
    <property type="protein sequence ID" value="QHU22593.1"/>
    <property type="molecule type" value="Genomic_DNA"/>
</dbReference>
<evidence type="ECO:0000256" key="5">
    <source>
        <dbReference type="ARBA" id="ARBA00022989"/>
    </source>
</evidence>
<keyword evidence="5 7" id="KW-1133">Transmembrane helix</keyword>
<evidence type="ECO:0000256" key="7">
    <source>
        <dbReference type="SAM" id="Phobius"/>
    </source>
</evidence>
<dbReference type="GO" id="GO:0016887">
    <property type="term" value="F:ATP hydrolysis activity"/>
    <property type="evidence" value="ECO:0007669"/>
    <property type="project" value="InterPro"/>
</dbReference>
<keyword evidence="6 7" id="KW-0472">Membrane</keyword>
<evidence type="ECO:0008006" key="11">
    <source>
        <dbReference type="Google" id="ProtNLM"/>
    </source>
</evidence>
<reference evidence="10" key="1">
    <citation type="journal article" date="2020" name="Nature">
        <title>Giant virus diversity and host interactions through global metagenomics.</title>
        <authorList>
            <person name="Schulz F."/>
            <person name="Roux S."/>
            <person name="Paez-Espino D."/>
            <person name="Jungbluth S."/>
            <person name="Walsh D.A."/>
            <person name="Denef V.J."/>
            <person name="McMahon K.D."/>
            <person name="Konstantinidis K.T."/>
            <person name="Eloe-Fadrosh E.A."/>
            <person name="Kyrpides N.C."/>
            <person name="Woyke T."/>
        </authorList>
    </citation>
    <scope>NUCLEOTIDE SEQUENCE</scope>
    <source>
        <strain evidence="10">GVMAG-S-ERX555907-102</strain>
    </source>
</reference>
<protein>
    <recommendedName>
        <fullName evidence="11">ABC transporter domain-containing protein</fullName>
    </recommendedName>
</protein>
<feature type="domain" description="ABC transporter" evidence="8">
    <location>
        <begin position="339"/>
        <end position="562"/>
    </location>
</feature>
<dbReference type="PANTHER" id="PTHR24221">
    <property type="entry name" value="ATP-BINDING CASSETTE SUB-FAMILY B"/>
    <property type="match status" value="1"/>
</dbReference>
<feature type="transmembrane region" description="Helical" evidence="7">
    <location>
        <begin position="244"/>
        <end position="266"/>
    </location>
</feature>
<dbReference type="SUPFAM" id="SSF90123">
    <property type="entry name" value="ABC transporter transmembrane region"/>
    <property type="match status" value="1"/>
</dbReference>
<dbReference type="InterPro" id="IPR011527">
    <property type="entry name" value="ABC1_TM_dom"/>
</dbReference>